<keyword evidence="3" id="KW-1133">Transmembrane helix</keyword>
<evidence type="ECO:0000313" key="5">
    <source>
        <dbReference type="Proteomes" id="UP000043764"/>
    </source>
</evidence>
<dbReference type="PANTHER" id="PTHR32309">
    <property type="entry name" value="TYROSINE-PROTEIN KINASE"/>
    <property type="match status" value="1"/>
</dbReference>
<keyword evidence="3" id="KW-0472">Membrane</keyword>
<evidence type="ECO:0000256" key="1">
    <source>
        <dbReference type="SAM" id="Coils"/>
    </source>
</evidence>
<evidence type="ECO:0000313" key="4">
    <source>
        <dbReference type="EMBL" id="CRL11781.1"/>
    </source>
</evidence>
<keyword evidence="1" id="KW-0175">Coiled coil</keyword>
<feature type="coiled-coil region" evidence="1">
    <location>
        <begin position="369"/>
        <end position="396"/>
    </location>
</feature>
<protein>
    <submittedName>
        <fullName evidence="4">Vi polysaccharide export inner membrane protein VexD</fullName>
    </submittedName>
</protein>
<proteinExistence type="predicted"/>
<gene>
    <name evidence="4" type="ORF">NIT7321_02651</name>
</gene>
<feature type="compositionally biased region" description="Low complexity" evidence="2">
    <location>
        <begin position="57"/>
        <end position="84"/>
    </location>
</feature>
<feature type="transmembrane region" description="Helical" evidence="3">
    <location>
        <begin position="201"/>
        <end position="224"/>
    </location>
</feature>
<dbReference type="AlphaFoldDB" id="A0A0H5D3V4"/>
<feature type="region of interest" description="Disordered" evidence="2">
    <location>
        <begin position="1"/>
        <end position="89"/>
    </location>
</feature>
<sequence>MTTKPKAKKFRIRKTGATQSAAARPVPGPENTASADTSARPADTSPQPAAAQPEMQGSTRPAPAAGAASPSPQPGQQTTAQASTDLDEIRKEGLTGRQLRMARRLAQKHNLPATSDFDAVRQLRLRGIDPFERANMLELVVQPNTAQPEGSPRAPGSVQLPQTVAPDKIALPATELSPAERRNREIQEIQRDIARRRRRKLALLGARLGFFVMLPTILAGYYFFAVATPMYAAKSEFLVLKADSAGGGGLGGLLSGTQFATSQDSIAVQSYLQSKEAMLRLDREAGFKSHFTQEWIDPIQRLTTDPTNEEAYKIYSRNVKIGYDPTEGVIRMEVSAADPELSAEFSRRLIGYAQEKVNQLSEQKRSDQVGEAEAALDLAEEKRRNAQERLVRLQQRGTVLDPEGVILSLRSQISTFEVQRQERELELAALLDNTRPNEAKVAGARADIARLDSLIQRLNDKMINASAGENSLASLTVEIQMAQADLATRDMMLQSALQQVKPTRMEANRQVRYLPPAVEPVPSQEPTYPRRFENTILAFLIFSGIYLMCSLTASILREQVSS</sequence>
<dbReference type="Proteomes" id="UP000043764">
    <property type="component" value="Unassembled WGS sequence"/>
</dbReference>
<dbReference type="EMBL" id="CVRL01000035">
    <property type="protein sequence ID" value="CRL11781.1"/>
    <property type="molecule type" value="Genomic_DNA"/>
</dbReference>
<organism evidence="4 5">
    <name type="scientific">Phaeobacter italicus</name>
    <dbReference type="NCBI Taxonomy" id="481446"/>
    <lineage>
        <taxon>Bacteria</taxon>
        <taxon>Pseudomonadati</taxon>
        <taxon>Pseudomonadota</taxon>
        <taxon>Alphaproteobacteria</taxon>
        <taxon>Rhodobacterales</taxon>
        <taxon>Roseobacteraceae</taxon>
        <taxon>Phaeobacter</taxon>
    </lineage>
</organism>
<dbReference type="RefSeq" id="WP_050673724.1">
    <property type="nucleotide sequence ID" value="NZ_CVRL01000035.1"/>
</dbReference>
<dbReference type="PANTHER" id="PTHR32309:SF13">
    <property type="entry name" value="FERRIC ENTEROBACTIN TRANSPORT PROTEIN FEPE"/>
    <property type="match status" value="1"/>
</dbReference>
<dbReference type="GO" id="GO:0004713">
    <property type="term" value="F:protein tyrosine kinase activity"/>
    <property type="evidence" value="ECO:0007669"/>
    <property type="project" value="TreeGrafter"/>
</dbReference>
<evidence type="ECO:0000256" key="2">
    <source>
        <dbReference type="SAM" id="MobiDB-lite"/>
    </source>
</evidence>
<feature type="compositionally biased region" description="Basic residues" evidence="2">
    <location>
        <begin position="1"/>
        <end position="14"/>
    </location>
</feature>
<reference evidence="5" key="1">
    <citation type="submission" date="2015-05" db="EMBL/GenBank/DDBJ databases">
        <authorList>
            <person name="Rodrigo-Torres Lidia"/>
            <person name="Arahal R.David."/>
        </authorList>
    </citation>
    <scope>NUCLEOTIDE SEQUENCE [LARGE SCALE GENOMIC DNA]</scope>
    <source>
        <strain evidence="5">CECT 7321</strain>
    </source>
</reference>
<dbReference type="STRING" id="481446.NIT7645_03751"/>
<dbReference type="InterPro" id="IPR050445">
    <property type="entry name" value="Bact_polysacc_biosynth/exp"/>
</dbReference>
<accession>A0A0H5D3V4</accession>
<keyword evidence="3" id="KW-0812">Transmembrane</keyword>
<name>A0A0H5D3V4_9RHOB</name>
<evidence type="ECO:0000256" key="3">
    <source>
        <dbReference type="SAM" id="Phobius"/>
    </source>
</evidence>
<dbReference type="GO" id="GO:0005886">
    <property type="term" value="C:plasma membrane"/>
    <property type="evidence" value="ECO:0007669"/>
    <property type="project" value="TreeGrafter"/>
</dbReference>
<keyword evidence="5" id="KW-1185">Reference proteome</keyword>
<feature type="transmembrane region" description="Helical" evidence="3">
    <location>
        <begin position="536"/>
        <end position="556"/>
    </location>
</feature>